<protein>
    <submittedName>
        <fullName evidence="1">Uncharacterized protein</fullName>
    </submittedName>
</protein>
<reference evidence="1" key="1">
    <citation type="submission" date="2021-04" db="EMBL/GenBank/DDBJ databases">
        <title>Genome based classification of Actinospica acidithermotolerans sp. nov., an actinobacterium isolated from an Indonesian hot spring.</title>
        <authorList>
            <person name="Kusuma A.B."/>
            <person name="Putra K.E."/>
            <person name="Nafisah S."/>
            <person name="Loh J."/>
            <person name="Nouioui I."/>
            <person name="Goodfellow M."/>
        </authorList>
    </citation>
    <scope>NUCLEOTIDE SEQUENCE</scope>
    <source>
        <strain evidence="1">CSCA 57</strain>
    </source>
</reference>
<dbReference type="EMBL" id="JAGSOG010000229">
    <property type="protein sequence ID" value="MBR7837769.1"/>
    <property type="molecule type" value="Genomic_DNA"/>
</dbReference>
<keyword evidence="2" id="KW-1185">Reference proteome</keyword>
<evidence type="ECO:0000313" key="1">
    <source>
        <dbReference type="EMBL" id="MBR7837769.1"/>
    </source>
</evidence>
<sequence length="223" mass="24493">MRFALPIAFVVCLVALIAISPHLEPRRLRARTRAIAETLRAERGFRDGSKASWAQARATGWPPFHYGKHPELDDLLLGTLYGLPVRIAGYEVVHTGARHRYGLALVVLPRPVPWLEVRGQRPFSAARVPEHIPDGQVTLGVATFDAVWSVYAESPDVLREAAGSTALTQSMLGAPTRFSWRMSETELLLWKRDGWSDAPELLASIGCVANLLGLADTDVPALI</sequence>
<name>A0A941F071_9ACTN</name>
<evidence type="ECO:0000313" key="2">
    <source>
        <dbReference type="Proteomes" id="UP000675781"/>
    </source>
</evidence>
<dbReference type="Proteomes" id="UP000675781">
    <property type="component" value="Unassembled WGS sequence"/>
</dbReference>
<comment type="caution">
    <text evidence="1">The sequence shown here is derived from an EMBL/GenBank/DDBJ whole genome shotgun (WGS) entry which is preliminary data.</text>
</comment>
<accession>A0A941F071</accession>
<dbReference type="RefSeq" id="WP_212532236.1">
    <property type="nucleotide sequence ID" value="NZ_JAGSOG010000229.1"/>
</dbReference>
<organism evidence="1 2">
    <name type="scientific">Actinospica durhamensis</name>
    <dbReference type="NCBI Taxonomy" id="1508375"/>
    <lineage>
        <taxon>Bacteria</taxon>
        <taxon>Bacillati</taxon>
        <taxon>Actinomycetota</taxon>
        <taxon>Actinomycetes</taxon>
        <taxon>Catenulisporales</taxon>
        <taxon>Actinospicaceae</taxon>
        <taxon>Actinospica</taxon>
    </lineage>
</organism>
<proteinExistence type="predicted"/>
<gene>
    <name evidence="1" type="ORF">KDL01_31125</name>
</gene>
<dbReference type="AlphaFoldDB" id="A0A941F071"/>